<evidence type="ECO:0000313" key="4">
    <source>
        <dbReference type="EMBL" id="KKM22472.1"/>
    </source>
</evidence>
<dbReference type="PANTHER" id="PTHR43432">
    <property type="entry name" value="SLR0285 PROTEIN"/>
    <property type="match status" value="1"/>
</dbReference>
<keyword evidence="1" id="KW-0479">Metal-binding</keyword>
<keyword evidence="3" id="KW-0411">Iron-sulfur</keyword>
<evidence type="ECO:0000256" key="3">
    <source>
        <dbReference type="ARBA" id="ARBA00023014"/>
    </source>
</evidence>
<dbReference type="Gene3D" id="3.80.30.30">
    <property type="match status" value="1"/>
</dbReference>
<evidence type="ECO:0000256" key="2">
    <source>
        <dbReference type="ARBA" id="ARBA00023004"/>
    </source>
</evidence>
<dbReference type="GO" id="GO:0046872">
    <property type="term" value="F:metal ion binding"/>
    <property type="evidence" value="ECO:0007669"/>
    <property type="project" value="UniProtKB-KW"/>
</dbReference>
<sequence length="263" mass="30337">MVETQVRAITSGTKEWSKNNLNTHKGCPHNCGYCYAKMIGYNKGWKEKGTWCIMEPKSHIIEKKYRKIKNDNPKLYDYMYPSAHDIVPEIVDISISVLEKILVVGNTVLVVSKAWTLCTDKITDALRKYQDQINYRFTITSSNKERLAFWEPNAPPLHERLNSLSIAYKKGFTTSVSIEPFLDQDPIPLIKKVAQYATESIWIGKMNYIKAKGISNEEKPNYDYIRSISSRKNILKILGNISQLPEEIKGKIRLKDSIRKMNK</sequence>
<dbReference type="CDD" id="cd01335">
    <property type="entry name" value="Radical_SAM"/>
    <property type="match status" value="1"/>
</dbReference>
<accession>A0A0F9I4I3</accession>
<dbReference type="GO" id="GO:0051536">
    <property type="term" value="F:iron-sulfur cluster binding"/>
    <property type="evidence" value="ECO:0007669"/>
    <property type="project" value="UniProtKB-KW"/>
</dbReference>
<gene>
    <name evidence="4" type="ORF">LCGC14_1625070</name>
</gene>
<evidence type="ECO:0000256" key="1">
    <source>
        <dbReference type="ARBA" id="ARBA00022723"/>
    </source>
</evidence>
<evidence type="ECO:0008006" key="5">
    <source>
        <dbReference type="Google" id="ProtNLM"/>
    </source>
</evidence>
<reference evidence="4" key="1">
    <citation type="journal article" date="2015" name="Nature">
        <title>Complex archaea that bridge the gap between prokaryotes and eukaryotes.</title>
        <authorList>
            <person name="Spang A."/>
            <person name="Saw J.H."/>
            <person name="Jorgensen S.L."/>
            <person name="Zaremba-Niedzwiedzka K."/>
            <person name="Martijn J."/>
            <person name="Lind A.E."/>
            <person name="van Eijk R."/>
            <person name="Schleper C."/>
            <person name="Guy L."/>
            <person name="Ettema T.J."/>
        </authorList>
    </citation>
    <scope>NUCLEOTIDE SEQUENCE</scope>
</reference>
<proteinExistence type="predicted"/>
<dbReference type="PANTHER" id="PTHR43432:SF3">
    <property type="entry name" value="SLR0285 PROTEIN"/>
    <property type="match status" value="1"/>
</dbReference>
<dbReference type="EMBL" id="LAZR01013327">
    <property type="protein sequence ID" value="KKM22472.1"/>
    <property type="molecule type" value="Genomic_DNA"/>
</dbReference>
<keyword evidence="2" id="KW-0408">Iron</keyword>
<dbReference type="InterPro" id="IPR040086">
    <property type="entry name" value="MJ0683-like"/>
</dbReference>
<organism evidence="4">
    <name type="scientific">marine sediment metagenome</name>
    <dbReference type="NCBI Taxonomy" id="412755"/>
    <lineage>
        <taxon>unclassified sequences</taxon>
        <taxon>metagenomes</taxon>
        <taxon>ecological metagenomes</taxon>
    </lineage>
</organism>
<protein>
    <recommendedName>
        <fullName evidence="5">Radical SAM core domain-containing protein</fullName>
    </recommendedName>
</protein>
<dbReference type="AlphaFoldDB" id="A0A0F9I4I3"/>
<comment type="caution">
    <text evidence="4">The sequence shown here is derived from an EMBL/GenBank/DDBJ whole genome shotgun (WGS) entry which is preliminary data.</text>
</comment>
<name>A0A0F9I4I3_9ZZZZ</name>